<keyword evidence="3" id="KW-1185">Reference proteome</keyword>
<dbReference type="PANTHER" id="PTHR35796:SF3">
    <property type="entry name" value="BHLH DOMAIN-CONTAINING PROTEIN"/>
    <property type="match status" value="1"/>
</dbReference>
<dbReference type="EMBL" id="JAGTAR010000023">
    <property type="protein sequence ID" value="MBR8536852.1"/>
    <property type="molecule type" value="Genomic_DNA"/>
</dbReference>
<dbReference type="Gene3D" id="2.30.29.50">
    <property type="entry name" value="Bacterial Pleckstrin homology domain"/>
    <property type="match status" value="1"/>
</dbReference>
<dbReference type="PANTHER" id="PTHR35796">
    <property type="entry name" value="HYPOTHETICAL CYTOSOLIC PROTEIN"/>
    <property type="match status" value="1"/>
</dbReference>
<organism evidence="2 3">
    <name type="scientific">Carboxylicivirga sediminis</name>
    <dbReference type="NCBI Taxonomy" id="2006564"/>
    <lineage>
        <taxon>Bacteria</taxon>
        <taxon>Pseudomonadati</taxon>
        <taxon>Bacteroidota</taxon>
        <taxon>Bacteroidia</taxon>
        <taxon>Marinilabiliales</taxon>
        <taxon>Marinilabiliaceae</taxon>
        <taxon>Carboxylicivirga</taxon>
    </lineage>
</organism>
<evidence type="ECO:0000259" key="1">
    <source>
        <dbReference type="Pfam" id="PF08000"/>
    </source>
</evidence>
<gene>
    <name evidence="2" type="ORF">KDU71_14855</name>
</gene>
<evidence type="ECO:0000313" key="2">
    <source>
        <dbReference type="EMBL" id="MBR8536852.1"/>
    </source>
</evidence>
<sequence>MGLLDGILGHAGEVSIEKLQEEFKPILVEGEVLEKAYKVLRDMWVFTNKRLILVDKQGVTGKKVDYQSIPYRSIIRFSKESTGLFDLDAELKIWLSGSSEPIVKEFSKKTNVNEVYLLMSKHILE</sequence>
<comment type="caution">
    <text evidence="2">The sequence shown here is derived from an EMBL/GenBank/DDBJ whole genome shotgun (WGS) entry which is preliminary data.</text>
</comment>
<dbReference type="Proteomes" id="UP000679220">
    <property type="component" value="Unassembled WGS sequence"/>
</dbReference>
<dbReference type="CDD" id="cd13225">
    <property type="entry name" value="PH-like_bacteria"/>
    <property type="match status" value="1"/>
</dbReference>
<accession>A0A941F5Q4</accession>
<evidence type="ECO:0000313" key="3">
    <source>
        <dbReference type="Proteomes" id="UP000679220"/>
    </source>
</evidence>
<dbReference type="AlphaFoldDB" id="A0A941F5Q4"/>
<dbReference type="SUPFAM" id="SSF50729">
    <property type="entry name" value="PH domain-like"/>
    <property type="match status" value="1"/>
</dbReference>
<dbReference type="InterPro" id="IPR012544">
    <property type="entry name" value="PHb"/>
</dbReference>
<proteinExistence type="predicted"/>
<feature type="domain" description="Bacterial Pleckstrin homology" evidence="1">
    <location>
        <begin position="2"/>
        <end position="122"/>
    </location>
</feature>
<dbReference type="InterPro" id="IPR037063">
    <property type="entry name" value="PHb_sf"/>
</dbReference>
<reference evidence="2" key="2">
    <citation type="submission" date="2021-04" db="EMBL/GenBank/DDBJ databases">
        <authorList>
            <person name="Zhang T."/>
            <person name="Zhang Y."/>
            <person name="Lu D."/>
            <person name="Zuo D."/>
            <person name="Du Z."/>
        </authorList>
    </citation>
    <scope>NUCLEOTIDE SEQUENCE</scope>
    <source>
        <strain evidence="2">JR1</strain>
    </source>
</reference>
<dbReference type="Pfam" id="PF08000">
    <property type="entry name" value="bPH_1"/>
    <property type="match status" value="1"/>
</dbReference>
<name>A0A941F5Q4_9BACT</name>
<protein>
    <submittedName>
        <fullName evidence="2">PH domain-containing protein</fullName>
    </submittedName>
</protein>
<dbReference type="RefSeq" id="WP_212191880.1">
    <property type="nucleotide sequence ID" value="NZ_JAGTAR010000023.1"/>
</dbReference>
<reference evidence="2" key="1">
    <citation type="journal article" date="2018" name="Int. J. Syst. Evol. Microbiol.">
        <title>Carboxylicivirga sediminis sp. nov., isolated from coastal sediment.</title>
        <authorList>
            <person name="Wang F.Q."/>
            <person name="Ren L.H."/>
            <person name="Zou R.J."/>
            <person name="Sun Y.Z."/>
            <person name="Liu X.J."/>
            <person name="Jiang F."/>
            <person name="Liu L.J."/>
        </authorList>
    </citation>
    <scope>NUCLEOTIDE SEQUENCE</scope>
    <source>
        <strain evidence="2">JR1</strain>
    </source>
</reference>